<dbReference type="AlphaFoldDB" id="A0A426Y201"/>
<reference evidence="1 2" key="1">
    <citation type="journal article" date="2014" name="Agronomy (Basel)">
        <title>A Draft Genome Sequence for Ensete ventricosum, the Drought-Tolerant Tree Against Hunger.</title>
        <authorList>
            <person name="Harrison J."/>
            <person name="Moore K.A."/>
            <person name="Paszkiewicz K."/>
            <person name="Jones T."/>
            <person name="Grant M."/>
            <person name="Ambacheew D."/>
            <person name="Muzemil S."/>
            <person name="Studholme D.J."/>
        </authorList>
    </citation>
    <scope>NUCLEOTIDE SEQUENCE [LARGE SCALE GENOMIC DNA]</scope>
</reference>
<dbReference type="Proteomes" id="UP000287651">
    <property type="component" value="Unassembled WGS sequence"/>
</dbReference>
<gene>
    <name evidence="1" type="ORF">B296_00020044</name>
</gene>
<sequence length="174" mass="19249">MHLLGLCISRCSFSGPRWGDLHKGHFGVGVFDVAPPTIKSMLALAGFWCCEVDVYGQSVQRRGMVQGSSALCFINEAQPGFCQLVFLEPAESRGEDPWRLLLWCWTSVQVRADARFAPVGTFGTSPWGACLGLRSRCLQYFFNQFKLSGRFVRISGSMLGVGVLTFLDNKVVVM</sequence>
<proteinExistence type="predicted"/>
<organism evidence="1 2">
    <name type="scientific">Ensete ventricosum</name>
    <name type="common">Abyssinian banana</name>
    <name type="synonym">Musa ensete</name>
    <dbReference type="NCBI Taxonomy" id="4639"/>
    <lineage>
        <taxon>Eukaryota</taxon>
        <taxon>Viridiplantae</taxon>
        <taxon>Streptophyta</taxon>
        <taxon>Embryophyta</taxon>
        <taxon>Tracheophyta</taxon>
        <taxon>Spermatophyta</taxon>
        <taxon>Magnoliopsida</taxon>
        <taxon>Liliopsida</taxon>
        <taxon>Zingiberales</taxon>
        <taxon>Musaceae</taxon>
        <taxon>Ensete</taxon>
    </lineage>
</organism>
<name>A0A426Y201_ENSVE</name>
<accession>A0A426Y201</accession>
<protein>
    <submittedName>
        <fullName evidence="1">Uncharacterized protein</fullName>
    </submittedName>
</protein>
<evidence type="ECO:0000313" key="2">
    <source>
        <dbReference type="Proteomes" id="UP000287651"/>
    </source>
</evidence>
<comment type="caution">
    <text evidence="1">The sequence shown here is derived from an EMBL/GenBank/DDBJ whole genome shotgun (WGS) entry which is preliminary data.</text>
</comment>
<evidence type="ECO:0000313" key="1">
    <source>
        <dbReference type="EMBL" id="RRT45620.1"/>
    </source>
</evidence>
<dbReference type="EMBL" id="AMZH03015717">
    <property type="protein sequence ID" value="RRT45620.1"/>
    <property type="molecule type" value="Genomic_DNA"/>
</dbReference>